<evidence type="ECO:0008006" key="5">
    <source>
        <dbReference type="Google" id="ProtNLM"/>
    </source>
</evidence>
<keyword evidence="1" id="KW-0472">Membrane</keyword>
<proteinExistence type="predicted"/>
<reference evidence="3" key="1">
    <citation type="journal article" date="2023" name="Mol. Phylogenet. Evol.">
        <title>Genome-scale phylogeny and comparative genomics of the fungal order Sordariales.</title>
        <authorList>
            <person name="Hensen N."/>
            <person name="Bonometti L."/>
            <person name="Westerberg I."/>
            <person name="Brannstrom I.O."/>
            <person name="Guillou S."/>
            <person name="Cros-Aarteil S."/>
            <person name="Calhoun S."/>
            <person name="Haridas S."/>
            <person name="Kuo A."/>
            <person name="Mondo S."/>
            <person name="Pangilinan J."/>
            <person name="Riley R."/>
            <person name="LaButti K."/>
            <person name="Andreopoulos B."/>
            <person name="Lipzen A."/>
            <person name="Chen C."/>
            <person name="Yan M."/>
            <person name="Daum C."/>
            <person name="Ng V."/>
            <person name="Clum A."/>
            <person name="Steindorff A."/>
            <person name="Ohm R.A."/>
            <person name="Martin F."/>
            <person name="Silar P."/>
            <person name="Natvig D.O."/>
            <person name="Lalanne C."/>
            <person name="Gautier V."/>
            <person name="Ament-Velasquez S.L."/>
            <person name="Kruys A."/>
            <person name="Hutchinson M.I."/>
            <person name="Powell A.J."/>
            <person name="Barry K."/>
            <person name="Miller A.N."/>
            <person name="Grigoriev I.V."/>
            <person name="Debuchy R."/>
            <person name="Gladieux P."/>
            <person name="Hiltunen Thoren M."/>
            <person name="Johannesson H."/>
        </authorList>
    </citation>
    <scope>NUCLEOTIDE SEQUENCE</scope>
    <source>
        <strain evidence="3">CBS 958.72</strain>
    </source>
</reference>
<dbReference type="AlphaFoldDB" id="A0AAE0NBD7"/>
<feature type="transmembrane region" description="Helical" evidence="1">
    <location>
        <begin position="86"/>
        <end position="105"/>
    </location>
</feature>
<name>A0AAE0NBD7_9PEZI</name>
<feature type="chain" id="PRO_5042066926" description="Transmembrane protein" evidence="2">
    <location>
        <begin position="25"/>
        <end position="421"/>
    </location>
</feature>
<evidence type="ECO:0000313" key="4">
    <source>
        <dbReference type="Proteomes" id="UP001287356"/>
    </source>
</evidence>
<keyword evidence="2" id="KW-0732">Signal</keyword>
<dbReference type="Proteomes" id="UP001287356">
    <property type="component" value="Unassembled WGS sequence"/>
</dbReference>
<evidence type="ECO:0000256" key="2">
    <source>
        <dbReference type="SAM" id="SignalP"/>
    </source>
</evidence>
<organism evidence="3 4">
    <name type="scientific">Lasiosphaeria ovina</name>
    <dbReference type="NCBI Taxonomy" id="92902"/>
    <lineage>
        <taxon>Eukaryota</taxon>
        <taxon>Fungi</taxon>
        <taxon>Dikarya</taxon>
        <taxon>Ascomycota</taxon>
        <taxon>Pezizomycotina</taxon>
        <taxon>Sordariomycetes</taxon>
        <taxon>Sordariomycetidae</taxon>
        <taxon>Sordariales</taxon>
        <taxon>Lasiosphaeriaceae</taxon>
        <taxon>Lasiosphaeria</taxon>
    </lineage>
</organism>
<feature type="transmembrane region" description="Helical" evidence="1">
    <location>
        <begin position="220"/>
        <end position="240"/>
    </location>
</feature>
<comment type="caution">
    <text evidence="3">The sequence shown here is derived from an EMBL/GenBank/DDBJ whole genome shotgun (WGS) entry which is preliminary data.</text>
</comment>
<feature type="signal peptide" evidence="2">
    <location>
        <begin position="1"/>
        <end position="24"/>
    </location>
</feature>
<feature type="transmembrane region" description="Helical" evidence="1">
    <location>
        <begin position="362"/>
        <end position="382"/>
    </location>
</feature>
<dbReference type="EMBL" id="JAULSN010000003">
    <property type="protein sequence ID" value="KAK3377235.1"/>
    <property type="molecule type" value="Genomic_DNA"/>
</dbReference>
<sequence>MASRWWSGGLLAFLLLALFFFVFAIQWKSPLTGTITRVPGGQQKPQFESTLALCHGGDPLQYERIRCSEFIDCFLVDTTELLKVDMAIGSGVVGLLPTILLLITMRPMDLVQLGLVAPHRAFAIACFSIGLPERLFSRLRPVRPKFWNFKGGEAKERLVEFVVSVPVVSVGGPYRLRVFASRVAADIVVLACAGIMLWRTWVVSLWVMAPWKCETPIIQFAWPIGCLFWVALMLPLLHLMTERIEFTNFRHDEIKYKWWEVLLLPYTLDHLQAWKDAGNTGVVVRLLRRLFLADSVATETKPPNHEPAGQHIERGLVAAERQIPRHSASSVPARIITTSTGFLEEDYDAHCIRIAIVMPQRLGLWSWFIYQSVIEVLGAALYFYGTFAWLSCVFLTAVPAIHFAGVTIACYVTIRITNSLF</sequence>
<reference evidence="3" key="2">
    <citation type="submission" date="2023-06" db="EMBL/GenBank/DDBJ databases">
        <authorList>
            <consortium name="Lawrence Berkeley National Laboratory"/>
            <person name="Haridas S."/>
            <person name="Hensen N."/>
            <person name="Bonometti L."/>
            <person name="Westerberg I."/>
            <person name="Brannstrom I.O."/>
            <person name="Guillou S."/>
            <person name="Cros-Aarteil S."/>
            <person name="Calhoun S."/>
            <person name="Kuo A."/>
            <person name="Mondo S."/>
            <person name="Pangilinan J."/>
            <person name="Riley R."/>
            <person name="Labutti K."/>
            <person name="Andreopoulos B."/>
            <person name="Lipzen A."/>
            <person name="Chen C."/>
            <person name="Yanf M."/>
            <person name="Daum C."/>
            <person name="Ng V."/>
            <person name="Clum A."/>
            <person name="Steindorff A."/>
            <person name="Ohm R."/>
            <person name="Martin F."/>
            <person name="Silar P."/>
            <person name="Natvig D."/>
            <person name="Lalanne C."/>
            <person name="Gautier V."/>
            <person name="Ament-Velasquez S.L."/>
            <person name="Kruys A."/>
            <person name="Hutchinson M.I."/>
            <person name="Powell A.J."/>
            <person name="Barry K."/>
            <person name="Miller A.N."/>
            <person name="Grigoriev I.V."/>
            <person name="Debuchy R."/>
            <person name="Gladieux P."/>
            <person name="Thoren M.H."/>
            <person name="Johannesson H."/>
        </authorList>
    </citation>
    <scope>NUCLEOTIDE SEQUENCE</scope>
    <source>
        <strain evidence="3">CBS 958.72</strain>
    </source>
</reference>
<evidence type="ECO:0000256" key="1">
    <source>
        <dbReference type="SAM" id="Phobius"/>
    </source>
</evidence>
<feature type="transmembrane region" description="Helical" evidence="1">
    <location>
        <begin position="388"/>
        <end position="414"/>
    </location>
</feature>
<feature type="transmembrane region" description="Helical" evidence="1">
    <location>
        <begin position="183"/>
        <end position="208"/>
    </location>
</feature>
<keyword evidence="1" id="KW-0812">Transmembrane</keyword>
<keyword evidence="4" id="KW-1185">Reference proteome</keyword>
<gene>
    <name evidence="3" type="ORF">B0T24DRAFT_237112</name>
</gene>
<evidence type="ECO:0000313" key="3">
    <source>
        <dbReference type="EMBL" id="KAK3377235.1"/>
    </source>
</evidence>
<accession>A0AAE0NBD7</accession>
<protein>
    <recommendedName>
        <fullName evidence="5">Transmembrane protein</fullName>
    </recommendedName>
</protein>
<keyword evidence="1" id="KW-1133">Transmembrane helix</keyword>